<dbReference type="Proteomes" id="UP001220509">
    <property type="component" value="Chromosome"/>
</dbReference>
<evidence type="ECO:0000256" key="2">
    <source>
        <dbReference type="ARBA" id="ARBA00022722"/>
    </source>
</evidence>
<evidence type="ECO:0000256" key="4">
    <source>
        <dbReference type="ARBA" id="ARBA00024207"/>
    </source>
</evidence>
<evidence type="ECO:0000256" key="3">
    <source>
        <dbReference type="ARBA" id="ARBA00022801"/>
    </source>
</evidence>
<name>A0AAX3M4U7_9BACL</name>
<dbReference type="KEGG" id="pka:PQ456_07035"/>
<gene>
    <name evidence="5" type="ORF">PQ456_07035</name>
</gene>
<dbReference type="EMBL" id="CP117416">
    <property type="protein sequence ID" value="WCT57257.1"/>
    <property type="molecule type" value="Genomic_DNA"/>
</dbReference>
<dbReference type="PANTHER" id="PTHR33397:SF3">
    <property type="entry name" value="MRNA NUCLEASE HEPT"/>
    <property type="match status" value="1"/>
</dbReference>
<protein>
    <submittedName>
        <fullName evidence="5">DUF86 domain-containing protein</fullName>
    </submittedName>
</protein>
<dbReference type="GO" id="GO:0016787">
    <property type="term" value="F:hydrolase activity"/>
    <property type="evidence" value="ECO:0007669"/>
    <property type="project" value="UniProtKB-KW"/>
</dbReference>
<dbReference type="InterPro" id="IPR052379">
    <property type="entry name" value="Type_VII_TA_RNase"/>
</dbReference>
<keyword evidence="1" id="KW-1277">Toxin-antitoxin system</keyword>
<reference evidence="5 6" key="1">
    <citation type="submission" date="2023-02" db="EMBL/GenBank/DDBJ databases">
        <title>Genome sequence of Paenibacillus kyungheensis KACC 18744.</title>
        <authorList>
            <person name="Kim S."/>
            <person name="Heo J."/>
            <person name="Kwon S.-W."/>
        </authorList>
    </citation>
    <scope>NUCLEOTIDE SEQUENCE [LARGE SCALE GENOMIC DNA]</scope>
    <source>
        <strain evidence="5 6">KACC 18744</strain>
    </source>
</reference>
<dbReference type="SUPFAM" id="SSF81593">
    <property type="entry name" value="Nucleotidyltransferase substrate binding subunit/domain"/>
    <property type="match status" value="1"/>
</dbReference>
<evidence type="ECO:0000313" key="6">
    <source>
        <dbReference type="Proteomes" id="UP001220509"/>
    </source>
</evidence>
<dbReference type="GO" id="GO:0110001">
    <property type="term" value="C:toxin-antitoxin complex"/>
    <property type="evidence" value="ECO:0007669"/>
    <property type="project" value="InterPro"/>
</dbReference>
<keyword evidence="3" id="KW-0378">Hydrolase</keyword>
<dbReference type="RefSeq" id="WP_273615488.1">
    <property type="nucleotide sequence ID" value="NZ_CP117416.1"/>
</dbReference>
<keyword evidence="2" id="KW-0540">Nuclease</keyword>
<organism evidence="5 6">
    <name type="scientific">Paenibacillus kyungheensis</name>
    <dbReference type="NCBI Taxonomy" id="1452732"/>
    <lineage>
        <taxon>Bacteria</taxon>
        <taxon>Bacillati</taxon>
        <taxon>Bacillota</taxon>
        <taxon>Bacilli</taxon>
        <taxon>Bacillales</taxon>
        <taxon>Paenibacillaceae</taxon>
        <taxon>Paenibacillus</taxon>
    </lineage>
</organism>
<evidence type="ECO:0000313" key="5">
    <source>
        <dbReference type="EMBL" id="WCT57257.1"/>
    </source>
</evidence>
<comment type="similarity">
    <text evidence="4">Belongs to the HepT RNase toxin family.</text>
</comment>
<dbReference type="NCBIfam" id="NF047751">
    <property type="entry name" value="HepT_toxin"/>
    <property type="match status" value="1"/>
</dbReference>
<proteinExistence type="inferred from homology"/>
<dbReference type="Pfam" id="PF01934">
    <property type="entry name" value="HepT-like"/>
    <property type="match status" value="1"/>
</dbReference>
<dbReference type="AlphaFoldDB" id="A0AAX3M4U7"/>
<sequence length="133" mass="15150">MNHDILLNKTATIRRCVARILEEYAGEEDNLFNYTKQDSIILNLQRACEACLDLAIHIISERNLGVPQSSRDVFDLLFRNGILDKELNQSIKAMVGFRNIAIHDYQGVQVEIIQGIIEEQLDDFEKFIAAISA</sequence>
<dbReference type="Gene3D" id="1.20.120.580">
    <property type="entry name" value="bsu32300-like"/>
    <property type="match status" value="1"/>
</dbReference>
<dbReference type="InterPro" id="IPR008201">
    <property type="entry name" value="HepT-like"/>
</dbReference>
<dbReference type="InterPro" id="IPR037038">
    <property type="entry name" value="HepT-like_sf"/>
</dbReference>
<dbReference type="GO" id="GO:0004540">
    <property type="term" value="F:RNA nuclease activity"/>
    <property type="evidence" value="ECO:0007669"/>
    <property type="project" value="InterPro"/>
</dbReference>
<dbReference type="PANTHER" id="PTHR33397">
    <property type="entry name" value="UPF0331 PROTEIN YUTE"/>
    <property type="match status" value="1"/>
</dbReference>
<keyword evidence="6" id="KW-1185">Reference proteome</keyword>
<accession>A0AAX3M4U7</accession>
<evidence type="ECO:0000256" key="1">
    <source>
        <dbReference type="ARBA" id="ARBA00022649"/>
    </source>
</evidence>